<dbReference type="EMBL" id="BONX01000050">
    <property type="protein sequence ID" value="GIH00145.1"/>
    <property type="molecule type" value="Genomic_DNA"/>
</dbReference>
<dbReference type="Pfam" id="PF00931">
    <property type="entry name" value="NB-ARC"/>
    <property type="match status" value="1"/>
</dbReference>
<feature type="coiled-coil region" evidence="1">
    <location>
        <begin position="631"/>
        <end position="702"/>
    </location>
</feature>
<feature type="transmembrane region" description="Helical" evidence="3">
    <location>
        <begin position="29"/>
        <end position="48"/>
    </location>
</feature>
<gene>
    <name evidence="5" type="ORF">Pma05_67170</name>
</gene>
<sequence length="1154" mass="127090">MIIGDGARSTGRAPLRLRLQRFRRRAARFRLWAGASFTGLSVILSTVYENIPIRLQYVALGLLSASGAVAVLLLEPPEARESSKPGTPRAGAGPTRGAGRIPLPTRPARPGGPSGPGAPERTLEPVRRRLRWRVGRRRVEAVPTLPPRDVLFRGRGRELAELREQHDRQRAARPWSTRRPRFWRNGSADRQADTGPVVLRVHGMPGVGKSALVDELARDLAAQYPHGQVYVSMGTGSAARPPHEILQELLLALGWRNREIPPTTTARATVLRSLTVRKRILFIFDAARNAEQVRLIMPNDPATAVLITSRRDLLWPDHLPTPSYHLQLPSEDDALDMFGAVSNLPDGIRPECVAEIVSYCDRLPLAIRAAAERVADDHADACQIAGLLRGERSRLGWLVRPGRALHGHLLTEYGRLLPPEQEALAMLALIPSATFVPWVLAPMMELPVDEAEALVDRLAAAQLLHDHGMDDVERVARYGFHPLVRLFALEQAARIDQKTVDAAFARLDEAYLDAVAAALTVLNPEFTVEVPSHWLGRNSTLPKRIADNPQRWVRSEYPNLLRLINSARTPDSVRWRIGAWLDGCVPAELTARETLNGYDSAVLAAENERESLGLVDVLLGKGTFLVAIERYADAERTFDRALAHCEQLRRRAEEQDDEAALLEVMRRFVSIRRKTGEAYLQAAHYRQAIEALEDAYRHAERSDDLSEQRLIAERRLIQVLLGEVHHVDTPEAAKDELHDPRVPDATRYRILLSLAEGARRRGDWNTADEYFAETLELVESDQRRRATVQYRMARALLGRALAADGHPDGAGPLSARPGLAVRAARRAASAAVIFQQMGNPVGEVRAYCMLARAVLALHRWVEAERLAHVAASKLDRLHSAGESPEMLAPLAARLDRLRGELRLRAGDQESARHLLMTSAATFAGEEDWAALRDVLRSLEHGRPPGYYRPAEPAQDADDPLTVRNGYPALPAGPVSLSPAATEQLAARVTSSVSGRLQAEIRQALVPAPVAAFRGAVGVHLDGAEEAPAGEGEPPLWRVPVGRRCELTVLVVTGHRPYADDAQRPTMAAPRLWLPAETTGTAAEEVELTVLVDAPFVEVAAPELTVNCPTENARVQHRSGLLFDEPGTHHVRVTLLSSARLVQSLPLRIEAVGDA</sequence>
<keyword evidence="6" id="KW-1185">Reference proteome</keyword>
<keyword evidence="3" id="KW-0812">Transmembrane</keyword>
<dbReference type="PANTHER" id="PTHR22845:SF5">
    <property type="entry name" value="APOPTOTIC PROTEASE-ACTIVATING FACTOR 1"/>
    <property type="match status" value="1"/>
</dbReference>
<dbReference type="SUPFAM" id="SSF52540">
    <property type="entry name" value="P-loop containing nucleoside triphosphate hydrolases"/>
    <property type="match status" value="1"/>
</dbReference>
<protein>
    <recommendedName>
        <fullName evidence="4">NB-ARC domain-containing protein</fullName>
    </recommendedName>
</protein>
<evidence type="ECO:0000256" key="3">
    <source>
        <dbReference type="SAM" id="Phobius"/>
    </source>
</evidence>
<dbReference type="PANTHER" id="PTHR22845">
    <property type="entry name" value="APOPTOTIC PROTEASE-ACTIVATING FACTOR 1"/>
    <property type="match status" value="1"/>
</dbReference>
<feature type="region of interest" description="Disordered" evidence="2">
    <location>
        <begin position="78"/>
        <end position="124"/>
    </location>
</feature>
<dbReference type="Gene3D" id="3.40.50.300">
    <property type="entry name" value="P-loop containing nucleotide triphosphate hydrolases"/>
    <property type="match status" value="1"/>
</dbReference>
<dbReference type="Proteomes" id="UP000621500">
    <property type="component" value="Unassembled WGS sequence"/>
</dbReference>
<dbReference type="Gene3D" id="1.25.40.10">
    <property type="entry name" value="Tetratricopeptide repeat domain"/>
    <property type="match status" value="1"/>
</dbReference>
<evidence type="ECO:0000259" key="4">
    <source>
        <dbReference type="Pfam" id="PF00931"/>
    </source>
</evidence>
<evidence type="ECO:0000256" key="2">
    <source>
        <dbReference type="SAM" id="MobiDB-lite"/>
    </source>
</evidence>
<feature type="compositionally biased region" description="Low complexity" evidence="2">
    <location>
        <begin position="85"/>
        <end position="111"/>
    </location>
</feature>
<evidence type="ECO:0000256" key="1">
    <source>
        <dbReference type="SAM" id="Coils"/>
    </source>
</evidence>
<reference evidence="5 6" key="1">
    <citation type="submission" date="2021-01" db="EMBL/GenBank/DDBJ databases">
        <title>Whole genome shotgun sequence of Plantactinospora mayteni NBRC 109088.</title>
        <authorList>
            <person name="Komaki H."/>
            <person name="Tamura T."/>
        </authorList>
    </citation>
    <scope>NUCLEOTIDE SEQUENCE [LARGE SCALE GENOMIC DNA]</scope>
    <source>
        <strain evidence="5 6">NBRC 109088</strain>
    </source>
</reference>
<dbReference type="InterPro" id="IPR027417">
    <property type="entry name" value="P-loop_NTPase"/>
</dbReference>
<dbReference type="InterPro" id="IPR019734">
    <property type="entry name" value="TPR_rpt"/>
</dbReference>
<keyword evidence="3" id="KW-1133">Transmembrane helix</keyword>
<proteinExistence type="predicted"/>
<dbReference type="SMART" id="SM00028">
    <property type="entry name" value="TPR"/>
    <property type="match status" value="3"/>
</dbReference>
<keyword evidence="1" id="KW-0175">Coiled coil</keyword>
<comment type="caution">
    <text evidence="5">The sequence shown here is derived from an EMBL/GenBank/DDBJ whole genome shotgun (WGS) entry which is preliminary data.</text>
</comment>
<evidence type="ECO:0000313" key="5">
    <source>
        <dbReference type="EMBL" id="GIH00145.1"/>
    </source>
</evidence>
<keyword evidence="3" id="KW-0472">Membrane</keyword>
<dbReference type="InterPro" id="IPR002182">
    <property type="entry name" value="NB-ARC"/>
</dbReference>
<accession>A0ABQ4EZW8</accession>
<dbReference type="InterPro" id="IPR011990">
    <property type="entry name" value="TPR-like_helical_dom_sf"/>
</dbReference>
<name>A0ABQ4EZW8_9ACTN</name>
<organism evidence="5 6">
    <name type="scientific">Plantactinospora mayteni</name>
    <dbReference type="NCBI Taxonomy" id="566021"/>
    <lineage>
        <taxon>Bacteria</taxon>
        <taxon>Bacillati</taxon>
        <taxon>Actinomycetota</taxon>
        <taxon>Actinomycetes</taxon>
        <taxon>Micromonosporales</taxon>
        <taxon>Micromonosporaceae</taxon>
        <taxon>Plantactinospora</taxon>
    </lineage>
</organism>
<dbReference type="RefSeq" id="WP_203861473.1">
    <property type="nucleotide sequence ID" value="NZ_BAAAZQ010000020.1"/>
</dbReference>
<feature type="domain" description="NB-ARC" evidence="4">
    <location>
        <begin position="195"/>
        <end position="338"/>
    </location>
</feature>
<dbReference type="SUPFAM" id="SSF48452">
    <property type="entry name" value="TPR-like"/>
    <property type="match status" value="1"/>
</dbReference>
<evidence type="ECO:0000313" key="6">
    <source>
        <dbReference type="Proteomes" id="UP000621500"/>
    </source>
</evidence>